<gene>
    <name evidence="3" type="ORF">LSINAPIS_LOCUS4856</name>
</gene>
<keyword evidence="4" id="KW-1185">Reference proteome</keyword>
<feature type="non-terminal residue" evidence="3">
    <location>
        <position position="1"/>
    </location>
</feature>
<dbReference type="InterPro" id="IPR031961">
    <property type="entry name" value="DUF4780"/>
</dbReference>
<feature type="compositionally biased region" description="Basic and acidic residues" evidence="1">
    <location>
        <begin position="245"/>
        <end position="265"/>
    </location>
</feature>
<proteinExistence type="predicted"/>
<evidence type="ECO:0000259" key="2">
    <source>
        <dbReference type="Pfam" id="PF16012"/>
    </source>
</evidence>
<dbReference type="EMBL" id="FZQP02001304">
    <property type="protein sequence ID" value="VVC92392.1"/>
    <property type="molecule type" value="Genomic_DNA"/>
</dbReference>
<feature type="region of interest" description="Disordered" evidence="1">
    <location>
        <begin position="242"/>
        <end position="291"/>
    </location>
</feature>
<dbReference type="Pfam" id="PF16012">
    <property type="entry name" value="DUF4780"/>
    <property type="match status" value="1"/>
</dbReference>
<evidence type="ECO:0000256" key="1">
    <source>
        <dbReference type="SAM" id="MobiDB-lite"/>
    </source>
</evidence>
<dbReference type="AlphaFoldDB" id="A0A5E4Q2E3"/>
<feature type="domain" description="DUF4780" evidence="2">
    <location>
        <begin position="343"/>
        <end position="465"/>
    </location>
</feature>
<evidence type="ECO:0000313" key="3">
    <source>
        <dbReference type="EMBL" id="VVC92392.1"/>
    </source>
</evidence>
<sequence>RSTNRNLEPSSTGYSCYYVASIGRVVCLDKRGHEVMPLKIADVLADNNLQGNPIGPPMVPHTEPPPEPPTAITTKPHHLHDDLKTTHRAHKEATYRATIKASNYFNKQSLSLFLLIRGTNSMKICISFEEADFGCKQGFKIFKSTRFEFSNICCKYRPTKPVQIPDKLVATTNEACAGRAKCRFVKEITPEYYMLPLCAPHSAPHSAPHAAPHAAPYIAVHRRTISQIKFNWIATVLETKATGQSEKESGQDKGKTKRARLDETLSPRGKPKKTRLTPAQDTRSTTYAGAASADKPKAELVITSATGYITKETAAIVEKHLDDAFIATARKQIMTVEGPIFMRRPTYYDGSLRLYSEDQEAVEWTVGVCSELDLPGVGKLTVIDAKDIPKMVRCGICLPHEHDGDQVLIGVCLRLGNPWAQVERWRVHTIIPQGKATFVVSIPNDIVQSVLERKRRLGYRLGAVYLKFQDAKGRFVDTPIDSPNESGGMRVAAAAAKPVVPPSPNEETSQAGPVEAIIIAFDFFILAFNVGISDYEVDTFT</sequence>
<organism evidence="3 4">
    <name type="scientific">Leptidea sinapis</name>
    <dbReference type="NCBI Taxonomy" id="189913"/>
    <lineage>
        <taxon>Eukaryota</taxon>
        <taxon>Metazoa</taxon>
        <taxon>Ecdysozoa</taxon>
        <taxon>Arthropoda</taxon>
        <taxon>Hexapoda</taxon>
        <taxon>Insecta</taxon>
        <taxon>Pterygota</taxon>
        <taxon>Neoptera</taxon>
        <taxon>Endopterygota</taxon>
        <taxon>Lepidoptera</taxon>
        <taxon>Glossata</taxon>
        <taxon>Ditrysia</taxon>
        <taxon>Papilionoidea</taxon>
        <taxon>Pieridae</taxon>
        <taxon>Dismorphiinae</taxon>
        <taxon>Leptidea</taxon>
    </lineage>
</organism>
<reference evidence="3 4" key="1">
    <citation type="submission" date="2017-07" db="EMBL/GenBank/DDBJ databases">
        <authorList>
            <person name="Talla V."/>
            <person name="Backstrom N."/>
        </authorList>
    </citation>
    <scope>NUCLEOTIDE SEQUENCE [LARGE SCALE GENOMIC DNA]</scope>
</reference>
<name>A0A5E4Q2E3_9NEOP</name>
<accession>A0A5E4Q2E3</accession>
<protein>
    <recommendedName>
        <fullName evidence="2">DUF4780 domain-containing protein</fullName>
    </recommendedName>
</protein>
<dbReference type="Proteomes" id="UP000324832">
    <property type="component" value="Unassembled WGS sequence"/>
</dbReference>
<feature type="compositionally biased region" description="Polar residues" evidence="1">
    <location>
        <begin position="277"/>
        <end position="287"/>
    </location>
</feature>
<evidence type="ECO:0000313" key="4">
    <source>
        <dbReference type="Proteomes" id="UP000324832"/>
    </source>
</evidence>